<feature type="transmembrane region" description="Helical" evidence="13">
    <location>
        <begin position="131"/>
        <end position="159"/>
    </location>
</feature>
<accession>A0A1M4TI38</accession>
<dbReference type="GO" id="GO:0005886">
    <property type="term" value="C:plasma membrane"/>
    <property type="evidence" value="ECO:0007669"/>
    <property type="project" value="UniProtKB-SubCell"/>
</dbReference>
<dbReference type="GO" id="GO:0046872">
    <property type="term" value="F:metal ion binding"/>
    <property type="evidence" value="ECO:0007669"/>
    <property type="project" value="UniProtKB-KW"/>
</dbReference>
<evidence type="ECO:0000256" key="8">
    <source>
        <dbReference type="ARBA" id="ARBA00022958"/>
    </source>
</evidence>
<dbReference type="InterPro" id="IPR004772">
    <property type="entry name" value="TrkH"/>
</dbReference>
<feature type="transmembrane region" description="Helical" evidence="13">
    <location>
        <begin position="234"/>
        <end position="257"/>
    </location>
</feature>
<keyword evidence="5" id="KW-0997">Cell inner membrane</keyword>
<keyword evidence="15" id="KW-1185">Reference proteome</keyword>
<evidence type="ECO:0000256" key="7">
    <source>
        <dbReference type="ARBA" id="ARBA00022692"/>
    </source>
</evidence>
<dbReference type="GO" id="GO:0015379">
    <property type="term" value="F:potassium:chloride symporter activity"/>
    <property type="evidence" value="ECO:0007669"/>
    <property type="project" value="InterPro"/>
</dbReference>
<evidence type="ECO:0000256" key="9">
    <source>
        <dbReference type="ARBA" id="ARBA00022989"/>
    </source>
</evidence>
<evidence type="ECO:0000256" key="1">
    <source>
        <dbReference type="ARBA" id="ARBA00004429"/>
    </source>
</evidence>
<evidence type="ECO:0000256" key="2">
    <source>
        <dbReference type="ARBA" id="ARBA00009137"/>
    </source>
</evidence>
<sequence length="482" mass="52696">MNYGIVLNVLGNILRVEAMLMMPSFFISLYTNQKDKFSFLIAILLTAILGFILTRSKSHDRHINAKEGLVIVSLGWVLISLLGALPLYISGSTPTYIDAFFEIVSGFTTTGATVISDVEVLPMGILFWRSFTHWIGGMGILVFTLALLPALGIGGFQIFKAESPGPIAGKIAPRIKDTAKILYITYFTITVIQVILLKLGGMSLFDSLVYTFGTVGTGGFANKNSSVGAYDSTYIHLVIGSFMVLSGVNFSLYYSLFKGKIKDIFKDEELKLYFTIVFMAVIAIAINLFKNTYSTLGLAFRDSFFQVGSIITTTGYSTANFDIWPTFSKCILLLLMFIGGSAGSTAGGMKVIRILIILKLIKREILKIFHPRAVIPVKLNDKVLPNETIASINSFVGLYMIIFVLSTILISLEGVDLESAASSVAATLGNIGPGLGFVGPTNTFNGYSQITKIFFSLLMLLGRLELFTIIALFAPKNWRKEV</sequence>
<evidence type="ECO:0000256" key="5">
    <source>
        <dbReference type="ARBA" id="ARBA00022519"/>
    </source>
</evidence>
<dbReference type="EMBL" id="FQTY01000002">
    <property type="protein sequence ID" value="SHE44106.1"/>
    <property type="molecule type" value="Genomic_DNA"/>
</dbReference>
<organism evidence="14 15">
    <name type="scientific">Tissierella praeacuta DSM 18095</name>
    <dbReference type="NCBI Taxonomy" id="1123404"/>
    <lineage>
        <taxon>Bacteria</taxon>
        <taxon>Bacillati</taxon>
        <taxon>Bacillota</taxon>
        <taxon>Tissierellia</taxon>
        <taxon>Tissierellales</taxon>
        <taxon>Tissierellaceae</taxon>
        <taxon>Tissierella</taxon>
    </lineage>
</organism>
<keyword evidence="6" id="KW-0633">Potassium transport</keyword>
<feature type="transmembrane region" description="Helical" evidence="13">
    <location>
        <begin position="453"/>
        <end position="474"/>
    </location>
</feature>
<evidence type="ECO:0000256" key="12">
    <source>
        <dbReference type="PIRSR" id="PIRSR006247-1"/>
    </source>
</evidence>
<feature type="transmembrane region" description="Helical" evidence="13">
    <location>
        <begin position="12"/>
        <end position="31"/>
    </location>
</feature>
<evidence type="ECO:0000256" key="6">
    <source>
        <dbReference type="ARBA" id="ARBA00022538"/>
    </source>
</evidence>
<keyword evidence="3" id="KW-0813">Transport</keyword>
<keyword evidence="12" id="KW-0479">Metal-binding</keyword>
<evidence type="ECO:0000256" key="3">
    <source>
        <dbReference type="ARBA" id="ARBA00022448"/>
    </source>
</evidence>
<feature type="binding site" evidence="12">
    <location>
        <position position="109"/>
    </location>
    <ligand>
        <name>K(+)</name>
        <dbReference type="ChEBI" id="CHEBI:29103"/>
    </ligand>
</feature>
<name>A0A1M4TI38_9FIRM</name>
<dbReference type="Proteomes" id="UP000184114">
    <property type="component" value="Unassembled WGS sequence"/>
</dbReference>
<protein>
    <submittedName>
        <fullName evidence="14">Trk system potassium uptake protein TrkH</fullName>
    </submittedName>
</protein>
<feature type="transmembrane region" description="Helical" evidence="13">
    <location>
        <begin position="180"/>
        <end position="200"/>
    </location>
</feature>
<dbReference type="PANTHER" id="PTHR32024:SF2">
    <property type="entry name" value="TRK SYSTEM POTASSIUM UPTAKE PROTEIN TRKG-RELATED"/>
    <property type="match status" value="1"/>
</dbReference>
<feature type="binding site" evidence="12">
    <location>
        <position position="314"/>
    </location>
    <ligand>
        <name>K(+)</name>
        <dbReference type="ChEBI" id="CHEBI:29103"/>
    </ligand>
</feature>
<evidence type="ECO:0000256" key="11">
    <source>
        <dbReference type="ARBA" id="ARBA00023136"/>
    </source>
</evidence>
<evidence type="ECO:0000313" key="15">
    <source>
        <dbReference type="Proteomes" id="UP000184114"/>
    </source>
</evidence>
<feature type="transmembrane region" description="Helical" evidence="13">
    <location>
        <begin position="37"/>
        <end position="56"/>
    </location>
</feature>
<dbReference type="STRING" id="1123404.SAMN02745784_00687"/>
<comment type="similarity">
    <text evidence="2">Belongs to the TrkH potassium transport family.</text>
</comment>
<evidence type="ECO:0000256" key="4">
    <source>
        <dbReference type="ARBA" id="ARBA00022475"/>
    </source>
</evidence>
<evidence type="ECO:0000256" key="10">
    <source>
        <dbReference type="ARBA" id="ARBA00023065"/>
    </source>
</evidence>
<keyword evidence="8 12" id="KW-0630">Potassium</keyword>
<keyword evidence="10" id="KW-0406">Ion transport</keyword>
<dbReference type="GeneID" id="90996463"/>
<keyword evidence="11 13" id="KW-0472">Membrane</keyword>
<feature type="binding site" evidence="12">
    <location>
        <position position="218"/>
    </location>
    <ligand>
        <name>K(+)</name>
        <dbReference type="ChEBI" id="CHEBI:29103"/>
    </ligand>
</feature>
<feature type="transmembrane region" description="Helical" evidence="13">
    <location>
        <begin position="331"/>
        <end position="358"/>
    </location>
</feature>
<dbReference type="AlphaFoldDB" id="A0A1M4TI38"/>
<dbReference type="PANTHER" id="PTHR32024">
    <property type="entry name" value="TRK SYSTEM POTASSIUM UPTAKE PROTEIN TRKG-RELATED"/>
    <property type="match status" value="1"/>
</dbReference>
<dbReference type="RefSeq" id="WP_072973143.1">
    <property type="nucleotide sequence ID" value="NZ_FQTY01000002.1"/>
</dbReference>
<dbReference type="InterPro" id="IPR003445">
    <property type="entry name" value="Cat_transpt"/>
</dbReference>
<feature type="binding site" evidence="12">
    <location>
        <position position="313"/>
    </location>
    <ligand>
        <name>K(+)</name>
        <dbReference type="ChEBI" id="CHEBI:29103"/>
    </ligand>
</feature>
<gene>
    <name evidence="14" type="ORF">SAMN02745784_00687</name>
</gene>
<feature type="transmembrane region" description="Helical" evidence="13">
    <location>
        <begin position="392"/>
        <end position="412"/>
    </location>
</feature>
<comment type="subcellular location">
    <subcellularLocation>
        <location evidence="1">Cell inner membrane</location>
        <topology evidence="1">Multi-pass membrane protein</topology>
    </subcellularLocation>
</comment>
<keyword evidence="4" id="KW-1003">Cell membrane</keyword>
<evidence type="ECO:0000313" key="14">
    <source>
        <dbReference type="EMBL" id="SHE44106.1"/>
    </source>
</evidence>
<reference evidence="15" key="1">
    <citation type="submission" date="2016-11" db="EMBL/GenBank/DDBJ databases">
        <authorList>
            <person name="Varghese N."/>
            <person name="Submissions S."/>
        </authorList>
    </citation>
    <scope>NUCLEOTIDE SEQUENCE [LARGE SCALE GENOMIC DNA]</scope>
    <source>
        <strain evidence="15">DSM 18095</strain>
    </source>
</reference>
<feature type="transmembrane region" description="Helical" evidence="13">
    <location>
        <begin position="68"/>
        <end position="89"/>
    </location>
</feature>
<dbReference type="PIRSF" id="PIRSF006247">
    <property type="entry name" value="TrkH"/>
    <property type="match status" value="1"/>
</dbReference>
<proteinExistence type="inferred from homology"/>
<feature type="transmembrane region" description="Helical" evidence="13">
    <location>
        <begin position="269"/>
        <end position="289"/>
    </location>
</feature>
<feature type="binding site" evidence="12">
    <location>
        <position position="430"/>
    </location>
    <ligand>
        <name>K(+)</name>
        <dbReference type="ChEBI" id="CHEBI:29103"/>
    </ligand>
</feature>
<keyword evidence="7 13" id="KW-0812">Transmembrane</keyword>
<dbReference type="Pfam" id="PF02386">
    <property type="entry name" value="TrkH"/>
    <property type="match status" value="1"/>
</dbReference>
<feature type="binding site" evidence="12">
    <location>
        <position position="110"/>
    </location>
    <ligand>
        <name>K(+)</name>
        <dbReference type="ChEBI" id="CHEBI:29103"/>
    </ligand>
</feature>
<evidence type="ECO:0000256" key="13">
    <source>
        <dbReference type="SAM" id="Phobius"/>
    </source>
</evidence>
<keyword evidence="9 13" id="KW-1133">Transmembrane helix</keyword>